<dbReference type="SUPFAM" id="SSF52172">
    <property type="entry name" value="CheY-like"/>
    <property type="match status" value="1"/>
</dbReference>
<evidence type="ECO:0000256" key="1">
    <source>
        <dbReference type="ARBA" id="ARBA00022553"/>
    </source>
</evidence>
<gene>
    <name evidence="4" type="ORF">HNQ61_000356</name>
</gene>
<dbReference type="InterPro" id="IPR001789">
    <property type="entry name" value="Sig_transdc_resp-reg_receiver"/>
</dbReference>
<dbReference type="Gene3D" id="3.40.50.2300">
    <property type="match status" value="1"/>
</dbReference>
<dbReference type="InterPro" id="IPR050595">
    <property type="entry name" value="Bact_response_regulator"/>
</dbReference>
<evidence type="ECO:0000313" key="5">
    <source>
        <dbReference type="Proteomes" id="UP000582837"/>
    </source>
</evidence>
<dbReference type="PANTHER" id="PTHR44591">
    <property type="entry name" value="STRESS RESPONSE REGULATOR PROTEIN 1"/>
    <property type="match status" value="1"/>
</dbReference>
<proteinExistence type="predicted"/>
<dbReference type="PROSITE" id="PS50110">
    <property type="entry name" value="RESPONSE_REGULATORY"/>
    <property type="match status" value="1"/>
</dbReference>
<protein>
    <submittedName>
        <fullName evidence="4">CheY-like chemotaxis protein</fullName>
    </submittedName>
</protein>
<organism evidence="4 5">
    <name type="scientific">Longimicrobium terrae</name>
    <dbReference type="NCBI Taxonomy" id="1639882"/>
    <lineage>
        <taxon>Bacteria</taxon>
        <taxon>Pseudomonadati</taxon>
        <taxon>Gemmatimonadota</taxon>
        <taxon>Longimicrobiia</taxon>
        <taxon>Longimicrobiales</taxon>
        <taxon>Longimicrobiaceae</taxon>
        <taxon>Longimicrobium</taxon>
    </lineage>
</organism>
<dbReference type="CDD" id="cd00156">
    <property type="entry name" value="REC"/>
    <property type="match status" value="1"/>
</dbReference>
<name>A0A841GVE0_9BACT</name>
<dbReference type="GO" id="GO:0000160">
    <property type="term" value="P:phosphorelay signal transduction system"/>
    <property type="evidence" value="ECO:0007669"/>
    <property type="project" value="InterPro"/>
</dbReference>
<reference evidence="4 5" key="1">
    <citation type="submission" date="2020-08" db="EMBL/GenBank/DDBJ databases">
        <title>Genomic Encyclopedia of Type Strains, Phase IV (KMG-IV): sequencing the most valuable type-strain genomes for metagenomic binning, comparative biology and taxonomic classification.</title>
        <authorList>
            <person name="Goeker M."/>
        </authorList>
    </citation>
    <scope>NUCLEOTIDE SEQUENCE [LARGE SCALE GENOMIC DNA]</scope>
    <source>
        <strain evidence="4 5">DSM 29007</strain>
    </source>
</reference>
<dbReference type="AlphaFoldDB" id="A0A841GVE0"/>
<keyword evidence="5" id="KW-1185">Reference proteome</keyword>
<keyword evidence="1 2" id="KW-0597">Phosphoprotein</keyword>
<dbReference type="EMBL" id="JACHIA010000001">
    <property type="protein sequence ID" value="MBB6068745.1"/>
    <property type="molecule type" value="Genomic_DNA"/>
</dbReference>
<dbReference type="PANTHER" id="PTHR44591:SF3">
    <property type="entry name" value="RESPONSE REGULATORY DOMAIN-CONTAINING PROTEIN"/>
    <property type="match status" value="1"/>
</dbReference>
<evidence type="ECO:0000259" key="3">
    <source>
        <dbReference type="PROSITE" id="PS50110"/>
    </source>
</evidence>
<dbReference type="Pfam" id="PF00072">
    <property type="entry name" value="Response_reg"/>
    <property type="match status" value="1"/>
</dbReference>
<dbReference type="RefSeq" id="WP_170031083.1">
    <property type="nucleotide sequence ID" value="NZ_JABDTL010000001.1"/>
</dbReference>
<dbReference type="InterPro" id="IPR011006">
    <property type="entry name" value="CheY-like_superfamily"/>
</dbReference>
<accession>A0A841GVE0</accession>
<feature type="modified residue" description="4-aspartylphosphate" evidence="2">
    <location>
        <position position="54"/>
    </location>
</feature>
<dbReference type="SMART" id="SM00448">
    <property type="entry name" value="REC"/>
    <property type="match status" value="1"/>
</dbReference>
<evidence type="ECO:0000313" key="4">
    <source>
        <dbReference type="EMBL" id="MBB6068745.1"/>
    </source>
</evidence>
<dbReference type="Proteomes" id="UP000582837">
    <property type="component" value="Unassembled WGS sequence"/>
</dbReference>
<feature type="domain" description="Response regulatory" evidence="3">
    <location>
        <begin position="5"/>
        <end position="120"/>
    </location>
</feature>
<evidence type="ECO:0000256" key="2">
    <source>
        <dbReference type="PROSITE-ProRule" id="PRU00169"/>
    </source>
</evidence>
<comment type="caution">
    <text evidence="4">The sequence shown here is derived from an EMBL/GenBank/DDBJ whole genome shotgun (WGS) entry which is preliminary data.</text>
</comment>
<sequence>MPAQRILVIEDETGAREALKSLLDEEGYTVCTAEDGRRGLERLTDFRPDTVVCDFYLPDIDGLQVVRAIRSAGERGITVIVITAGCGGEEAESTLRREADYFFQKPLDLRRFRDVLEAGASPTEALSLH</sequence>